<keyword evidence="11" id="KW-0234">DNA repair</keyword>
<dbReference type="Pfam" id="PF02075">
    <property type="entry name" value="RuvC"/>
    <property type="match status" value="1"/>
</dbReference>
<evidence type="ECO:0000256" key="10">
    <source>
        <dbReference type="ARBA" id="ARBA00023172"/>
    </source>
</evidence>
<dbReference type="InterPro" id="IPR036397">
    <property type="entry name" value="RNaseH_sf"/>
</dbReference>
<organism evidence="12 13">
    <name type="scientific">Symbiodinium necroappetens</name>
    <dbReference type="NCBI Taxonomy" id="1628268"/>
    <lineage>
        <taxon>Eukaryota</taxon>
        <taxon>Sar</taxon>
        <taxon>Alveolata</taxon>
        <taxon>Dinophyceae</taxon>
        <taxon>Suessiales</taxon>
        <taxon>Symbiodiniaceae</taxon>
        <taxon>Symbiodinium</taxon>
    </lineage>
</organism>
<dbReference type="InterPro" id="IPR012337">
    <property type="entry name" value="RNaseH-like_sf"/>
</dbReference>
<keyword evidence="9" id="KW-0238">DNA-binding</keyword>
<reference evidence="12" key="1">
    <citation type="submission" date="2021-02" db="EMBL/GenBank/DDBJ databases">
        <authorList>
            <person name="Dougan E. K."/>
            <person name="Rhodes N."/>
            <person name="Thang M."/>
            <person name="Chan C."/>
        </authorList>
    </citation>
    <scope>NUCLEOTIDE SEQUENCE</scope>
</reference>
<evidence type="ECO:0000256" key="9">
    <source>
        <dbReference type="ARBA" id="ARBA00023125"/>
    </source>
</evidence>
<dbReference type="PANTHER" id="PTHR30194">
    <property type="entry name" value="CROSSOVER JUNCTION ENDODEOXYRIBONUCLEASE RUVC"/>
    <property type="match status" value="1"/>
</dbReference>
<dbReference type="PRINTS" id="PR00696">
    <property type="entry name" value="RSOLVASERUVC"/>
</dbReference>
<keyword evidence="3" id="KW-0540">Nuclease</keyword>
<dbReference type="PROSITE" id="PS01321">
    <property type="entry name" value="RUVC"/>
    <property type="match status" value="1"/>
</dbReference>
<dbReference type="GO" id="GO:0006281">
    <property type="term" value="P:DNA repair"/>
    <property type="evidence" value="ECO:0007669"/>
    <property type="project" value="UniProtKB-KW"/>
</dbReference>
<evidence type="ECO:0000256" key="3">
    <source>
        <dbReference type="ARBA" id="ARBA00022722"/>
    </source>
</evidence>
<evidence type="ECO:0000256" key="2">
    <source>
        <dbReference type="ARBA" id="ARBA00022490"/>
    </source>
</evidence>
<dbReference type="GO" id="GO:0003677">
    <property type="term" value="F:DNA binding"/>
    <property type="evidence" value="ECO:0007669"/>
    <property type="project" value="UniProtKB-KW"/>
</dbReference>
<dbReference type="FunFam" id="3.30.420.10:FF:000002">
    <property type="entry name" value="Crossover junction endodeoxyribonuclease RuvC"/>
    <property type="match status" value="1"/>
</dbReference>
<dbReference type="HAMAP" id="MF_00034">
    <property type="entry name" value="RuvC"/>
    <property type="match status" value="1"/>
</dbReference>
<keyword evidence="8" id="KW-0460">Magnesium</keyword>
<dbReference type="GO" id="GO:0046872">
    <property type="term" value="F:metal ion binding"/>
    <property type="evidence" value="ECO:0007669"/>
    <property type="project" value="UniProtKB-KW"/>
</dbReference>
<dbReference type="InterPro" id="IPR002176">
    <property type="entry name" value="X-over_junc_endoDNase_RuvC"/>
</dbReference>
<comment type="caution">
    <text evidence="12">The sequence shown here is derived from an EMBL/GenBank/DDBJ whole genome shotgun (WGS) entry which is preliminary data.</text>
</comment>
<evidence type="ECO:0000256" key="6">
    <source>
        <dbReference type="ARBA" id="ARBA00022763"/>
    </source>
</evidence>
<evidence type="ECO:0000256" key="1">
    <source>
        <dbReference type="ARBA" id="ARBA00009518"/>
    </source>
</evidence>
<dbReference type="Proteomes" id="UP000601435">
    <property type="component" value="Unassembled WGS sequence"/>
</dbReference>
<dbReference type="GO" id="GO:0006310">
    <property type="term" value="P:DNA recombination"/>
    <property type="evidence" value="ECO:0007669"/>
    <property type="project" value="UniProtKB-KW"/>
</dbReference>
<dbReference type="SUPFAM" id="SSF53098">
    <property type="entry name" value="Ribonuclease H-like"/>
    <property type="match status" value="1"/>
</dbReference>
<dbReference type="PANTHER" id="PTHR30194:SF3">
    <property type="entry name" value="CROSSOVER JUNCTION ENDODEOXYRIBONUCLEASE RUVC"/>
    <property type="match status" value="1"/>
</dbReference>
<evidence type="ECO:0000256" key="11">
    <source>
        <dbReference type="ARBA" id="ARBA00023204"/>
    </source>
</evidence>
<dbReference type="CDD" id="cd16962">
    <property type="entry name" value="RuvC"/>
    <property type="match status" value="1"/>
</dbReference>
<evidence type="ECO:0000256" key="4">
    <source>
        <dbReference type="ARBA" id="ARBA00022723"/>
    </source>
</evidence>
<dbReference type="Gene3D" id="3.30.420.10">
    <property type="entry name" value="Ribonuclease H-like superfamily/Ribonuclease H"/>
    <property type="match status" value="1"/>
</dbReference>
<keyword evidence="4" id="KW-0479">Metal-binding</keyword>
<keyword evidence="2" id="KW-0963">Cytoplasm</keyword>
<dbReference type="OrthoDB" id="10611354at2759"/>
<keyword evidence="7" id="KW-0378">Hydrolase</keyword>
<accession>A0A812IRD6</accession>
<keyword evidence="6" id="KW-0227">DNA damage</keyword>
<dbReference type="InterPro" id="IPR020563">
    <property type="entry name" value="X-over_junc_endoDNase_Mg_BS"/>
</dbReference>
<gene>
    <name evidence="12" type="primary">ruvC</name>
    <name evidence="12" type="ORF">SNEC2469_LOCUS561</name>
</gene>
<proteinExistence type="inferred from homology"/>
<dbReference type="GO" id="GO:0008821">
    <property type="term" value="F:crossover junction DNA endonuclease activity"/>
    <property type="evidence" value="ECO:0007669"/>
    <property type="project" value="InterPro"/>
</dbReference>
<dbReference type="EMBL" id="CAJNJA010003336">
    <property type="protein sequence ID" value="CAE7173953.1"/>
    <property type="molecule type" value="Genomic_DNA"/>
</dbReference>
<comment type="similarity">
    <text evidence="1">Belongs to the RuvC family.</text>
</comment>
<sequence length="166" mass="17454">MRILGIDPGLSRTGFSVLEVDSDRPASPPAVIEAGHFRFDPKRSVASRLAELERDLDGAVARTKPTHAAVEAIYSHGEFPRTAITMAHARGVVLLCLERAKIEVLELPANTIKKAVAGHGHASKEQIAHAVASILALDAPPEPADVADAMAIALCASTRLLAETAG</sequence>
<name>A0A812IRD6_9DINO</name>
<keyword evidence="10" id="KW-0233">DNA recombination</keyword>
<dbReference type="AlphaFoldDB" id="A0A812IRD6"/>
<evidence type="ECO:0000256" key="8">
    <source>
        <dbReference type="ARBA" id="ARBA00022842"/>
    </source>
</evidence>
<keyword evidence="13" id="KW-1185">Reference proteome</keyword>
<evidence type="ECO:0000313" key="12">
    <source>
        <dbReference type="EMBL" id="CAE7173953.1"/>
    </source>
</evidence>
<keyword evidence="5" id="KW-0255">Endonuclease</keyword>
<evidence type="ECO:0000256" key="5">
    <source>
        <dbReference type="ARBA" id="ARBA00022759"/>
    </source>
</evidence>
<evidence type="ECO:0000313" key="13">
    <source>
        <dbReference type="Proteomes" id="UP000601435"/>
    </source>
</evidence>
<protein>
    <submittedName>
        <fullName evidence="12">RuvC protein</fullName>
    </submittedName>
</protein>
<evidence type="ECO:0000256" key="7">
    <source>
        <dbReference type="ARBA" id="ARBA00022801"/>
    </source>
</evidence>